<feature type="region of interest" description="Disordered" evidence="3">
    <location>
        <begin position="768"/>
        <end position="806"/>
    </location>
</feature>
<evidence type="ECO:0000259" key="4">
    <source>
        <dbReference type="PROSITE" id="PS50158"/>
    </source>
</evidence>
<feature type="compositionally biased region" description="Basic and acidic residues" evidence="3">
    <location>
        <begin position="768"/>
        <end position="779"/>
    </location>
</feature>
<gene>
    <name evidence="5" type="ORF">AK812_SmicGene8128</name>
</gene>
<dbReference type="AlphaFoldDB" id="A0A1Q9ELQ0"/>
<dbReference type="Gene3D" id="4.10.60.10">
    <property type="entry name" value="Zinc finger, CCHC-type"/>
    <property type="match status" value="1"/>
</dbReference>
<dbReference type="InterPro" id="IPR036875">
    <property type="entry name" value="Znf_CCHC_sf"/>
</dbReference>
<keyword evidence="6" id="KW-1185">Reference proteome</keyword>
<evidence type="ECO:0000313" key="5">
    <source>
        <dbReference type="EMBL" id="OLQ08345.1"/>
    </source>
</evidence>
<feature type="region of interest" description="Disordered" evidence="3">
    <location>
        <begin position="1"/>
        <end position="21"/>
    </location>
</feature>
<feature type="domain" description="CCHC-type" evidence="4">
    <location>
        <begin position="402"/>
        <end position="417"/>
    </location>
</feature>
<comment type="caution">
    <text evidence="5">The sequence shown here is derived from an EMBL/GenBank/DDBJ whole genome shotgun (WGS) entry which is preliminary data.</text>
</comment>
<dbReference type="GO" id="GO:0006508">
    <property type="term" value="P:proteolysis"/>
    <property type="evidence" value="ECO:0007669"/>
    <property type="project" value="InterPro"/>
</dbReference>
<keyword evidence="1" id="KW-0479">Metal-binding</keyword>
<feature type="coiled-coil region" evidence="2">
    <location>
        <begin position="640"/>
        <end position="667"/>
    </location>
</feature>
<sequence>MSSGAALQASANKTKDGVPLWDGDPSSFQEFSESARLYEQSIAFHKRSTAGPRIASELTGAARRQLVGLPADWLSFAGGVERLLDHLRQGLGQPKIVEVTEHLGKYFKLSKRRSGESINDYVTRKNEIYLRAQQAMARVQPVYQEPASRTPVTSWTNWVSRRSSYDSQATADDDETVAPSAEATTTATTATREDSWWQSSWSWNGSYYSEPTWSDWGSSWSWRRPESWNESGYSRAPPKLPELLPDFVQGWMLLQDAGLDNTEKSLVQATIGENYTMKSVTQALRTHFSDAELRKRDHGRRQHGFLGDYANDEEDDDGEAQDLNFVANEVLTDEGYAAWSAAQNEVDEAMAAIQQGRRTLREARARQHSVKMSRQYFRGPSSSSSSATPSTARPRESPGIICLKCGRSGHKAVDCPQQPKANLAEEQSAAFTFYAEPTKDDDCEALSASPSTSDAVQQGKAVIDSGATRSIGSVQALERIMMLNYQRCGEARVSDVNQDDRPVFGFGNSSSDQCVSTVTLRISAGGKPGAFKVHALDKGCGPVLMSIEALRALGAIVDYEKDLMVLRRVDARRLLQLERLLDVYSSTPWFQTIMSGLTRKELQAKLEEQGESVPSGWTKVEMLLRIEELTGINQASTVPAKTEKSDYQELVQNLNKASRKKSELQAFCADALGITVNPNHTIAQLQREAMIQIYTKKTVPEPNDVMGFGCHSKLKYSEVKTNYPEYCTWVVTTAREGQCDPRLRRFAGWLENNVDQVNRAKEELEARFMESEKRVEPAPKKAAPKKKMTGYASSSSSQVEGDSVTLSGQQLRNLVETIEGLKEEVASLNEERPRKKA</sequence>
<protein>
    <recommendedName>
        <fullName evidence="4">CCHC-type domain-containing protein</fullName>
    </recommendedName>
</protein>
<dbReference type="PROSITE" id="PS00141">
    <property type="entry name" value="ASP_PROTEASE"/>
    <property type="match status" value="1"/>
</dbReference>
<dbReference type="EMBL" id="LSRX01000119">
    <property type="protein sequence ID" value="OLQ08345.1"/>
    <property type="molecule type" value="Genomic_DNA"/>
</dbReference>
<name>A0A1Q9ELQ0_SYMMI</name>
<organism evidence="5 6">
    <name type="scientific">Symbiodinium microadriaticum</name>
    <name type="common">Dinoflagellate</name>
    <name type="synonym">Zooxanthella microadriatica</name>
    <dbReference type="NCBI Taxonomy" id="2951"/>
    <lineage>
        <taxon>Eukaryota</taxon>
        <taxon>Sar</taxon>
        <taxon>Alveolata</taxon>
        <taxon>Dinophyceae</taxon>
        <taxon>Suessiales</taxon>
        <taxon>Symbiodiniaceae</taxon>
        <taxon>Symbiodinium</taxon>
    </lineage>
</organism>
<feature type="region of interest" description="Disordered" evidence="3">
    <location>
        <begin position="166"/>
        <end position="190"/>
    </location>
</feature>
<dbReference type="GO" id="GO:0003676">
    <property type="term" value="F:nucleic acid binding"/>
    <property type="evidence" value="ECO:0007669"/>
    <property type="project" value="InterPro"/>
</dbReference>
<dbReference type="Proteomes" id="UP000186817">
    <property type="component" value="Unassembled WGS sequence"/>
</dbReference>
<keyword evidence="1" id="KW-0863">Zinc-finger</keyword>
<proteinExistence type="predicted"/>
<dbReference type="GO" id="GO:0004190">
    <property type="term" value="F:aspartic-type endopeptidase activity"/>
    <property type="evidence" value="ECO:0007669"/>
    <property type="project" value="InterPro"/>
</dbReference>
<feature type="compositionally biased region" description="Polar residues" evidence="3">
    <location>
        <begin position="1"/>
        <end position="12"/>
    </location>
</feature>
<evidence type="ECO:0000256" key="3">
    <source>
        <dbReference type="SAM" id="MobiDB-lite"/>
    </source>
</evidence>
<evidence type="ECO:0000256" key="2">
    <source>
        <dbReference type="SAM" id="Coils"/>
    </source>
</evidence>
<dbReference type="PROSITE" id="PS50158">
    <property type="entry name" value="ZF_CCHC"/>
    <property type="match status" value="1"/>
</dbReference>
<evidence type="ECO:0000256" key="1">
    <source>
        <dbReference type="PROSITE-ProRule" id="PRU00047"/>
    </source>
</evidence>
<feature type="compositionally biased region" description="Low complexity" evidence="3">
    <location>
        <begin position="380"/>
        <end position="392"/>
    </location>
</feature>
<dbReference type="InterPro" id="IPR001878">
    <property type="entry name" value="Znf_CCHC"/>
</dbReference>
<dbReference type="InterPro" id="IPR001969">
    <property type="entry name" value="Aspartic_peptidase_AS"/>
</dbReference>
<feature type="compositionally biased region" description="Low complexity" evidence="3">
    <location>
        <begin position="177"/>
        <end position="190"/>
    </location>
</feature>
<dbReference type="SMART" id="SM00343">
    <property type="entry name" value="ZnF_C2HC"/>
    <property type="match status" value="1"/>
</dbReference>
<dbReference type="GO" id="GO:0008270">
    <property type="term" value="F:zinc ion binding"/>
    <property type="evidence" value="ECO:0007669"/>
    <property type="project" value="UniProtKB-KW"/>
</dbReference>
<dbReference type="SUPFAM" id="SSF57756">
    <property type="entry name" value="Retrovirus zinc finger-like domains"/>
    <property type="match status" value="1"/>
</dbReference>
<keyword evidence="2" id="KW-0175">Coiled coil</keyword>
<reference evidence="5 6" key="1">
    <citation type="submission" date="2016-02" db="EMBL/GenBank/DDBJ databases">
        <title>Genome analysis of coral dinoflagellate symbionts highlights evolutionary adaptations to a symbiotic lifestyle.</title>
        <authorList>
            <person name="Aranda M."/>
            <person name="Li Y."/>
            <person name="Liew Y.J."/>
            <person name="Baumgarten S."/>
            <person name="Simakov O."/>
            <person name="Wilson M."/>
            <person name="Piel J."/>
            <person name="Ashoor H."/>
            <person name="Bougouffa S."/>
            <person name="Bajic V.B."/>
            <person name="Ryu T."/>
            <person name="Ravasi T."/>
            <person name="Bayer T."/>
            <person name="Micklem G."/>
            <person name="Kim H."/>
            <person name="Bhak J."/>
            <person name="Lajeunesse T.C."/>
            <person name="Voolstra C.R."/>
        </authorList>
    </citation>
    <scope>NUCLEOTIDE SEQUENCE [LARGE SCALE GENOMIC DNA]</scope>
    <source>
        <strain evidence="5 6">CCMP2467</strain>
    </source>
</reference>
<dbReference type="OrthoDB" id="444542at2759"/>
<accession>A0A1Q9ELQ0</accession>
<evidence type="ECO:0000313" key="6">
    <source>
        <dbReference type="Proteomes" id="UP000186817"/>
    </source>
</evidence>
<feature type="region of interest" description="Disordered" evidence="3">
    <location>
        <begin position="357"/>
        <end position="397"/>
    </location>
</feature>
<keyword evidence="1" id="KW-0862">Zinc</keyword>